<dbReference type="NCBIfam" id="TIGR00005">
    <property type="entry name" value="rluA_subfam"/>
    <property type="match status" value="1"/>
</dbReference>
<dbReference type="KEGG" id="fsa:C5Q98_03500"/>
<evidence type="ECO:0000256" key="1">
    <source>
        <dbReference type="ARBA" id="ARBA00000073"/>
    </source>
</evidence>
<proteinExistence type="inferred from homology"/>
<dbReference type="PANTHER" id="PTHR21600">
    <property type="entry name" value="MITOCHONDRIAL RNA PSEUDOURIDINE SYNTHASE"/>
    <property type="match status" value="1"/>
</dbReference>
<accession>A0A2S0KMV8</accession>
<dbReference type="EC" id="5.4.99.-" evidence="6"/>
<comment type="function">
    <text evidence="6">Responsible for synthesis of pseudouridine from uracil.</text>
</comment>
<keyword evidence="10" id="KW-1185">Reference proteome</keyword>
<dbReference type="Gene3D" id="3.10.290.10">
    <property type="entry name" value="RNA-binding S4 domain"/>
    <property type="match status" value="1"/>
</dbReference>
<dbReference type="OrthoDB" id="9807829at2"/>
<dbReference type="Pfam" id="PF00849">
    <property type="entry name" value="PseudoU_synth_2"/>
    <property type="match status" value="1"/>
</dbReference>
<reference evidence="10" key="1">
    <citation type="submission" date="2018-02" db="EMBL/GenBank/DDBJ databases">
        <authorList>
            <person name="Holder M.E."/>
            <person name="Ajami N.J."/>
            <person name="Petrosino J.F."/>
        </authorList>
    </citation>
    <scope>NUCLEOTIDE SEQUENCE [LARGE SCALE GENOMIC DNA]</scope>
    <source>
        <strain evidence="10">CCUG 47711</strain>
    </source>
</reference>
<dbReference type="Gene3D" id="3.30.2350.10">
    <property type="entry name" value="Pseudouridine synthase"/>
    <property type="match status" value="1"/>
</dbReference>
<keyword evidence="3 6" id="KW-0413">Isomerase</keyword>
<dbReference type="InterPro" id="IPR006224">
    <property type="entry name" value="PsdUridine_synth_RluA-like_CS"/>
</dbReference>
<dbReference type="InterPro" id="IPR002942">
    <property type="entry name" value="S4_RNA-bd"/>
</dbReference>
<sequence length="308" mass="34711">MKEIIQLEKSNKRLDKALSDLLPDISRSEISQLIKDGKVVSHLGVMKPSFKVVEDLEIEIDFSSLIDKDNLLENPQAEDLPLNIIYEDKEIIVIDKDAGITVHPGVGNESGTLVNALLYHCGDNLAMANGKARAGIVHRLDKDTSGILVVAKTDEALIDLQKQFKNREVTKIYEAIVHGTFKDNKGFINAPIARNPKKRQEMSVQENGKVANTEFEIIGESNNTSYLRINLLTGRTHQIRVHMKYINHPILGDPIYGFRQDKLANELCLHAKSIKFRHPLSNEEMYFETELPAGFSSVLQKLNYNLHC</sequence>
<evidence type="ECO:0000259" key="8">
    <source>
        <dbReference type="Pfam" id="PF01479"/>
    </source>
</evidence>
<dbReference type="InterPro" id="IPR020103">
    <property type="entry name" value="PsdUridine_synth_cat_dom_sf"/>
</dbReference>
<protein>
    <recommendedName>
        <fullName evidence="6">Pseudouridine synthase</fullName>
        <ecNumber evidence="6">5.4.99.-</ecNumber>
    </recommendedName>
</protein>
<dbReference type="CDD" id="cd02869">
    <property type="entry name" value="PseudoU_synth_RluA_like"/>
    <property type="match status" value="1"/>
</dbReference>
<dbReference type="PROSITE" id="PS01129">
    <property type="entry name" value="PSI_RLU"/>
    <property type="match status" value="1"/>
</dbReference>
<gene>
    <name evidence="9" type="ORF">C5Q98_03500</name>
</gene>
<dbReference type="Pfam" id="PF01479">
    <property type="entry name" value="S4"/>
    <property type="match status" value="1"/>
</dbReference>
<comment type="catalytic activity">
    <reaction evidence="1 6">
        <text>a uridine in RNA = a pseudouridine in RNA</text>
        <dbReference type="Rhea" id="RHEA:48348"/>
        <dbReference type="Rhea" id="RHEA-COMP:12068"/>
        <dbReference type="Rhea" id="RHEA-COMP:12069"/>
        <dbReference type="ChEBI" id="CHEBI:65314"/>
        <dbReference type="ChEBI" id="CHEBI:65315"/>
    </reaction>
</comment>
<evidence type="ECO:0000259" key="7">
    <source>
        <dbReference type="Pfam" id="PF00849"/>
    </source>
</evidence>
<comment type="similarity">
    <text evidence="2 6">Belongs to the pseudouridine synthase RluA family.</text>
</comment>
<dbReference type="Proteomes" id="UP000237947">
    <property type="component" value="Chromosome"/>
</dbReference>
<dbReference type="GO" id="GO:0003723">
    <property type="term" value="F:RNA binding"/>
    <property type="evidence" value="ECO:0007669"/>
    <property type="project" value="UniProtKB-KW"/>
</dbReference>
<feature type="domain" description="Pseudouridine synthase RsuA/RluA-like" evidence="7">
    <location>
        <begin position="91"/>
        <end position="244"/>
    </location>
</feature>
<dbReference type="AlphaFoldDB" id="A0A2S0KMV8"/>
<dbReference type="InterPro" id="IPR006145">
    <property type="entry name" value="PsdUridine_synth_RsuA/RluA"/>
</dbReference>
<dbReference type="RefSeq" id="WP_106012331.1">
    <property type="nucleotide sequence ID" value="NZ_CP027226.1"/>
</dbReference>
<dbReference type="EMBL" id="CP027226">
    <property type="protein sequence ID" value="AVM42348.1"/>
    <property type="molecule type" value="Genomic_DNA"/>
</dbReference>
<dbReference type="GO" id="GO:0120159">
    <property type="term" value="F:rRNA pseudouridine synthase activity"/>
    <property type="evidence" value="ECO:0007669"/>
    <property type="project" value="UniProtKB-ARBA"/>
</dbReference>
<dbReference type="SUPFAM" id="SSF55174">
    <property type="entry name" value="Alpha-L RNA-binding motif"/>
    <property type="match status" value="1"/>
</dbReference>
<evidence type="ECO:0000256" key="4">
    <source>
        <dbReference type="PIRSR" id="PIRSR606225-1"/>
    </source>
</evidence>
<dbReference type="CDD" id="cd00165">
    <property type="entry name" value="S4"/>
    <property type="match status" value="1"/>
</dbReference>
<organism evidence="9 10">
    <name type="scientific">Fastidiosipila sanguinis</name>
    <dbReference type="NCBI Taxonomy" id="236753"/>
    <lineage>
        <taxon>Bacteria</taxon>
        <taxon>Bacillati</taxon>
        <taxon>Bacillota</taxon>
        <taxon>Clostridia</taxon>
        <taxon>Eubacteriales</taxon>
        <taxon>Oscillospiraceae</taxon>
        <taxon>Fastidiosipila</taxon>
    </lineage>
</organism>
<evidence type="ECO:0000313" key="9">
    <source>
        <dbReference type="EMBL" id="AVM42348.1"/>
    </source>
</evidence>
<feature type="active site" evidence="4">
    <location>
        <position position="141"/>
    </location>
</feature>
<evidence type="ECO:0000256" key="2">
    <source>
        <dbReference type="ARBA" id="ARBA00010876"/>
    </source>
</evidence>
<dbReference type="PANTHER" id="PTHR21600:SF44">
    <property type="entry name" value="RIBOSOMAL LARGE SUBUNIT PSEUDOURIDINE SYNTHASE D"/>
    <property type="match status" value="1"/>
</dbReference>
<feature type="domain" description="RNA-binding S4" evidence="8">
    <location>
        <begin position="13"/>
        <end position="39"/>
    </location>
</feature>
<name>A0A2S0KMV8_9FIRM</name>
<evidence type="ECO:0000256" key="6">
    <source>
        <dbReference type="RuleBase" id="RU362028"/>
    </source>
</evidence>
<evidence type="ECO:0000256" key="5">
    <source>
        <dbReference type="PROSITE-ProRule" id="PRU00182"/>
    </source>
</evidence>
<dbReference type="InterPro" id="IPR036986">
    <property type="entry name" value="S4_RNA-bd_sf"/>
</dbReference>
<evidence type="ECO:0000313" key="10">
    <source>
        <dbReference type="Proteomes" id="UP000237947"/>
    </source>
</evidence>
<keyword evidence="5" id="KW-0694">RNA-binding</keyword>
<dbReference type="PROSITE" id="PS50889">
    <property type="entry name" value="S4"/>
    <property type="match status" value="1"/>
</dbReference>
<evidence type="ECO:0000256" key="3">
    <source>
        <dbReference type="ARBA" id="ARBA00023235"/>
    </source>
</evidence>
<dbReference type="InterPro" id="IPR006225">
    <property type="entry name" value="PsdUridine_synth_RluC/D"/>
</dbReference>
<dbReference type="InterPro" id="IPR050188">
    <property type="entry name" value="RluA_PseudoU_synthase"/>
</dbReference>
<dbReference type="SUPFAM" id="SSF55120">
    <property type="entry name" value="Pseudouridine synthase"/>
    <property type="match status" value="1"/>
</dbReference>
<dbReference type="GO" id="GO:0000455">
    <property type="term" value="P:enzyme-directed rRNA pseudouridine synthesis"/>
    <property type="evidence" value="ECO:0007669"/>
    <property type="project" value="TreeGrafter"/>
</dbReference>